<accession>A0A841U2L5</accession>
<keyword evidence="1" id="KW-0472">Membrane</keyword>
<reference evidence="2 3" key="1">
    <citation type="submission" date="2020-08" db="EMBL/GenBank/DDBJ databases">
        <title>Cohnella phylogeny.</title>
        <authorList>
            <person name="Dunlap C."/>
        </authorList>
    </citation>
    <scope>NUCLEOTIDE SEQUENCE [LARGE SCALE GENOMIC DNA]</scope>
    <source>
        <strain evidence="2 3">DSM 25239</strain>
    </source>
</reference>
<feature type="transmembrane region" description="Helical" evidence="1">
    <location>
        <begin position="68"/>
        <end position="87"/>
    </location>
</feature>
<proteinExistence type="predicted"/>
<feature type="transmembrane region" description="Helical" evidence="1">
    <location>
        <begin position="99"/>
        <end position="125"/>
    </location>
</feature>
<feature type="transmembrane region" description="Helical" evidence="1">
    <location>
        <begin position="7"/>
        <end position="27"/>
    </location>
</feature>
<comment type="caution">
    <text evidence="2">The sequence shown here is derived from an EMBL/GenBank/DDBJ whole genome shotgun (WGS) entry which is preliminary data.</text>
</comment>
<keyword evidence="1" id="KW-0812">Transmembrane</keyword>
<name>A0A841U2L5_9BACL</name>
<protein>
    <recommendedName>
        <fullName evidence="4">Transmembrane protein</fullName>
    </recommendedName>
</protein>
<sequence length="168" mass="18645">MKRSTLLIGIAIVSVSIFALIVLAHTWGHSVHEAAGHRQSWHDFARQAQQRYPQFMESSNSEATGASSTWLILLRLAVLAGGALLFWKAGGLLRWIGAVFAALGTWSLLGPVWGSLVLIAVFLLYKRMNTNSPYTAPQAAGVYSSQTDVHVSRGQFLDEWERRQHKEE</sequence>
<evidence type="ECO:0008006" key="4">
    <source>
        <dbReference type="Google" id="ProtNLM"/>
    </source>
</evidence>
<organism evidence="2 3">
    <name type="scientific">Cohnella xylanilytica</name>
    <dbReference type="NCBI Taxonomy" id="557555"/>
    <lineage>
        <taxon>Bacteria</taxon>
        <taxon>Bacillati</taxon>
        <taxon>Bacillota</taxon>
        <taxon>Bacilli</taxon>
        <taxon>Bacillales</taxon>
        <taxon>Paenibacillaceae</taxon>
        <taxon>Cohnella</taxon>
    </lineage>
</organism>
<gene>
    <name evidence="2" type="ORF">H7B90_21700</name>
</gene>
<dbReference type="AlphaFoldDB" id="A0A841U2L5"/>
<dbReference type="EMBL" id="JACJVR010000083">
    <property type="protein sequence ID" value="MBB6694019.1"/>
    <property type="molecule type" value="Genomic_DNA"/>
</dbReference>
<keyword evidence="3" id="KW-1185">Reference proteome</keyword>
<dbReference type="Proteomes" id="UP000553776">
    <property type="component" value="Unassembled WGS sequence"/>
</dbReference>
<evidence type="ECO:0000313" key="2">
    <source>
        <dbReference type="EMBL" id="MBB6694019.1"/>
    </source>
</evidence>
<evidence type="ECO:0000313" key="3">
    <source>
        <dbReference type="Proteomes" id="UP000553776"/>
    </source>
</evidence>
<evidence type="ECO:0000256" key="1">
    <source>
        <dbReference type="SAM" id="Phobius"/>
    </source>
</evidence>
<dbReference type="RefSeq" id="WP_185137995.1">
    <property type="nucleotide sequence ID" value="NZ_BORM01000068.1"/>
</dbReference>
<keyword evidence="1" id="KW-1133">Transmembrane helix</keyword>